<gene>
    <name evidence="1" type="ORF">K443DRAFT_65286</name>
</gene>
<evidence type="ECO:0000313" key="2">
    <source>
        <dbReference type="Proteomes" id="UP000054477"/>
    </source>
</evidence>
<name>A0A0C9WPC5_9AGAR</name>
<evidence type="ECO:0000313" key="1">
    <source>
        <dbReference type="EMBL" id="KIJ89358.1"/>
    </source>
</evidence>
<dbReference type="HOGENOM" id="CLU_2419012_0_0_1"/>
<organism evidence="1 2">
    <name type="scientific">Laccaria amethystina LaAM-08-1</name>
    <dbReference type="NCBI Taxonomy" id="1095629"/>
    <lineage>
        <taxon>Eukaryota</taxon>
        <taxon>Fungi</taxon>
        <taxon>Dikarya</taxon>
        <taxon>Basidiomycota</taxon>
        <taxon>Agaricomycotina</taxon>
        <taxon>Agaricomycetes</taxon>
        <taxon>Agaricomycetidae</taxon>
        <taxon>Agaricales</taxon>
        <taxon>Agaricineae</taxon>
        <taxon>Hydnangiaceae</taxon>
        <taxon>Laccaria</taxon>
    </lineage>
</organism>
<proteinExistence type="predicted"/>
<dbReference type="AlphaFoldDB" id="A0A0C9WPC5"/>
<keyword evidence="2" id="KW-1185">Reference proteome</keyword>
<dbReference type="EMBL" id="KN839831">
    <property type="protein sequence ID" value="KIJ89358.1"/>
    <property type="molecule type" value="Genomic_DNA"/>
</dbReference>
<protein>
    <submittedName>
        <fullName evidence="1">Uncharacterized protein</fullName>
    </submittedName>
</protein>
<dbReference type="Proteomes" id="UP000054477">
    <property type="component" value="Unassembled WGS sequence"/>
</dbReference>
<feature type="non-terminal residue" evidence="1">
    <location>
        <position position="1"/>
    </location>
</feature>
<accession>A0A0C9WPC5</accession>
<reference evidence="2" key="2">
    <citation type="submission" date="2015-01" db="EMBL/GenBank/DDBJ databases">
        <title>Evolutionary Origins and Diversification of the Mycorrhizal Mutualists.</title>
        <authorList>
            <consortium name="DOE Joint Genome Institute"/>
            <consortium name="Mycorrhizal Genomics Consortium"/>
            <person name="Kohler A."/>
            <person name="Kuo A."/>
            <person name="Nagy L.G."/>
            <person name="Floudas D."/>
            <person name="Copeland A."/>
            <person name="Barry K.W."/>
            <person name="Cichocki N."/>
            <person name="Veneault-Fourrey C."/>
            <person name="LaButti K."/>
            <person name="Lindquist E.A."/>
            <person name="Lipzen A."/>
            <person name="Lundell T."/>
            <person name="Morin E."/>
            <person name="Murat C."/>
            <person name="Riley R."/>
            <person name="Ohm R."/>
            <person name="Sun H."/>
            <person name="Tunlid A."/>
            <person name="Henrissat B."/>
            <person name="Grigoriev I.V."/>
            <person name="Hibbett D.S."/>
            <person name="Martin F."/>
        </authorList>
    </citation>
    <scope>NUCLEOTIDE SEQUENCE [LARGE SCALE GENOMIC DNA]</scope>
    <source>
        <strain evidence="2">LaAM-08-1</strain>
    </source>
</reference>
<feature type="non-terminal residue" evidence="1">
    <location>
        <position position="92"/>
    </location>
</feature>
<sequence length="92" mass="10022">PATLELLEKQTSIVRLKTLIPLDDPALAPNWAAFNKVAGSMTAISHDQSKGIIQDTADVRNFALSVCLAVEHNLLPRDMFKHLTTLSLSVTP</sequence>
<reference evidence="1 2" key="1">
    <citation type="submission" date="2014-04" db="EMBL/GenBank/DDBJ databases">
        <authorList>
            <consortium name="DOE Joint Genome Institute"/>
            <person name="Kuo A."/>
            <person name="Kohler A."/>
            <person name="Nagy L.G."/>
            <person name="Floudas D."/>
            <person name="Copeland A."/>
            <person name="Barry K.W."/>
            <person name="Cichocki N."/>
            <person name="Veneault-Fourrey C."/>
            <person name="LaButti K."/>
            <person name="Lindquist E.A."/>
            <person name="Lipzen A."/>
            <person name="Lundell T."/>
            <person name="Morin E."/>
            <person name="Murat C."/>
            <person name="Sun H."/>
            <person name="Tunlid A."/>
            <person name="Henrissat B."/>
            <person name="Grigoriev I.V."/>
            <person name="Hibbett D.S."/>
            <person name="Martin F."/>
            <person name="Nordberg H.P."/>
            <person name="Cantor M.N."/>
            <person name="Hua S.X."/>
        </authorList>
    </citation>
    <scope>NUCLEOTIDE SEQUENCE [LARGE SCALE GENOMIC DNA]</scope>
    <source>
        <strain evidence="1 2">LaAM-08-1</strain>
    </source>
</reference>